<name>A0AAD5UXS2_9APHY</name>
<dbReference type="EMBL" id="JANAWD010000441">
    <property type="protein sequence ID" value="KAJ3479407.1"/>
    <property type="molecule type" value="Genomic_DNA"/>
</dbReference>
<feature type="region of interest" description="Disordered" evidence="1">
    <location>
        <begin position="39"/>
        <end position="68"/>
    </location>
</feature>
<reference evidence="2" key="1">
    <citation type="submission" date="2022-07" db="EMBL/GenBank/DDBJ databases">
        <title>Genome Sequence of Physisporinus lineatus.</title>
        <authorList>
            <person name="Buettner E."/>
        </authorList>
    </citation>
    <scope>NUCLEOTIDE SEQUENCE</scope>
    <source>
        <strain evidence="2">VT162</strain>
    </source>
</reference>
<dbReference type="AlphaFoldDB" id="A0AAD5UXS2"/>
<protein>
    <submittedName>
        <fullName evidence="2">Uncharacterized protein</fullName>
    </submittedName>
</protein>
<comment type="caution">
    <text evidence="2">The sequence shown here is derived from an EMBL/GenBank/DDBJ whole genome shotgun (WGS) entry which is preliminary data.</text>
</comment>
<proteinExistence type="predicted"/>
<dbReference type="Proteomes" id="UP001212997">
    <property type="component" value="Unassembled WGS sequence"/>
</dbReference>
<evidence type="ECO:0000256" key="1">
    <source>
        <dbReference type="SAM" id="MobiDB-lite"/>
    </source>
</evidence>
<accession>A0AAD5UXS2</accession>
<sequence>MATSRSLGDLTLEEARSFESCQQPVKIVLFQAKTCYNQIGEVPRGNDDNEAQDTGDDTVDPTGKSPSP</sequence>
<keyword evidence="3" id="KW-1185">Reference proteome</keyword>
<gene>
    <name evidence="2" type="ORF">NLI96_g9080</name>
</gene>
<feature type="compositionally biased region" description="Acidic residues" evidence="1">
    <location>
        <begin position="48"/>
        <end position="59"/>
    </location>
</feature>
<organism evidence="2 3">
    <name type="scientific">Meripilus lineatus</name>
    <dbReference type="NCBI Taxonomy" id="2056292"/>
    <lineage>
        <taxon>Eukaryota</taxon>
        <taxon>Fungi</taxon>
        <taxon>Dikarya</taxon>
        <taxon>Basidiomycota</taxon>
        <taxon>Agaricomycotina</taxon>
        <taxon>Agaricomycetes</taxon>
        <taxon>Polyporales</taxon>
        <taxon>Meripilaceae</taxon>
        <taxon>Meripilus</taxon>
    </lineage>
</organism>
<evidence type="ECO:0000313" key="3">
    <source>
        <dbReference type="Proteomes" id="UP001212997"/>
    </source>
</evidence>
<evidence type="ECO:0000313" key="2">
    <source>
        <dbReference type="EMBL" id="KAJ3479407.1"/>
    </source>
</evidence>